<keyword evidence="2" id="KW-1185">Reference proteome</keyword>
<organism evidence="1 2">
    <name type="scientific">Desulfuromonas soudanensis</name>
    <dbReference type="NCBI Taxonomy" id="1603606"/>
    <lineage>
        <taxon>Bacteria</taxon>
        <taxon>Pseudomonadati</taxon>
        <taxon>Thermodesulfobacteriota</taxon>
        <taxon>Desulfuromonadia</taxon>
        <taxon>Desulfuromonadales</taxon>
        <taxon>Desulfuromonadaceae</taxon>
        <taxon>Desulfuromonas</taxon>
    </lineage>
</organism>
<dbReference type="RefSeq" id="WP_053551919.1">
    <property type="nucleotide sequence ID" value="NZ_CP010802.1"/>
</dbReference>
<dbReference type="EMBL" id="CP010802">
    <property type="protein sequence ID" value="ALC17951.1"/>
    <property type="molecule type" value="Genomic_DNA"/>
</dbReference>
<protein>
    <recommendedName>
        <fullName evidence="3">Response regulatory domain-containing protein</fullName>
    </recommendedName>
</protein>
<sequence length="126" mass="14153">MGAKNILMVERPSDEPVSLNFLLHIAGNRVVVVSDPIEAINRISSHRETEARSDLLLVNNWGAQEEIREMVLRVREVQRTLPIVIVDRGNRFRTALAPLIREENLTYLGVAEPFFIVKQVGALLAG</sequence>
<evidence type="ECO:0000313" key="1">
    <source>
        <dbReference type="EMBL" id="ALC17951.1"/>
    </source>
</evidence>
<dbReference type="InterPro" id="IPR011006">
    <property type="entry name" value="CheY-like_superfamily"/>
</dbReference>
<dbReference type="KEGG" id="des:DSOUD_3231"/>
<gene>
    <name evidence="1" type="ORF">DSOUD_3231</name>
</gene>
<dbReference type="AlphaFoldDB" id="A0A0M4D574"/>
<evidence type="ECO:0008006" key="3">
    <source>
        <dbReference type="Google" id="ProtNLM"/>
    </source>
</evidence>
<accession>A0A0M4D574</accession>
<dbReference type="Proteomes" id="UP000057158">
    <property type="component" value="Chromosome"/>
</dbReference>
<dbReference type="STRING" id="1603606.DSOUD_3231"/>
<proteinExistence type="predicted"/>
<dbReference type="PATRIC" id="fig|1603606.3.peg.3476"/>
<dbReference type="SUPFAM" id="SSF52172">
    <property type="entry name" value="CheY-like"/>
    <property type="match status" value="1"/>
</dbReference>
<evidence type="ECO:0000313" key="2">
    <source>
        <dbReference type="Proteomes" id="UP000057158"/>
    </source>
</evidence>
<reference evidence="1 2" key="1">
    <citation type="submission" date="2015-07" db="EMBL/GenBank/DDBJ databases">
        <title>Isolation and Genomic Characterization of a Novel Halophilic Metal-Reducing Deltaproteobacterium from the Deep Subsurface.</title>
        <authorList>
            <person name="Badalamenti J.P."/>
            <person name="Summers Z.M."/>
            <person name="Gralnick J.A."/>
            <person name="Bond D.R."/>
        </authorList>
    </citation>
    <scope>NUCLEOTIDE SEQUENCE [LARGE SCALE GENOMIC DNA]</scope>
    <source>
        <strain evidence="1 2">WTL</strain>
    </source>
</reference>
<name>A0A0M4D574_9BACT</name>